<dbReference type="GO" id="GO:0007032">
    <property type="term" value="P:endosome organization"/>
    <property type="evidence" value="ECO:0007669"/>
    <property type="project" value="TreeGrafter"/>
</dbReference>
<comment type="caution">
    <text evidence="8">The sequence shown here is derived from an EMBL/GenBank/DDBJ whole genome shotgun (WGS) entry which is preliminary data.</text>
</comment>
<evidence type="ECO:0000256" key="3">
    <source>
        <dbReference type="ARBA" id="ARBA00022833"/>
    </source>
</evidence>
<dbReference type="AlphaFoldDB" id="A0A1R0H5B0"/>
<comment type="subcellular location">
    <subcellularLocation>
        <location evidence="5">Endomembrane system</location>
        <topology evidence="5">Peripheral membrane protein</topology>
        <orientation evidence="5">Cytoplasmic side</orientation>
    </subcellularLocation>
</comment>
<dbReference type="GO" id="GO:0030674">
    <property type="term" value="F:protein-macromolecule adaptor activity"/>
    <property type="evidence" value="ECO:0007669"/>
    <property type="project" value="TreeGrafter"/>
</dbReference>
<dbReference type="EMBL" id="LSSL01000527">
    <property type="protein sequence ID" value="OLY84365.1"/>
    <property type="molecule type" value="Genomic_DNA"/>
</dbReference>
<gene>
    <name evidence="8" type="ORF">AYI68_g1471</name>
</gene>
<dbReference type="PANTHER" id="PTHR23323:SF26">
    <property type="entry name" value="VACUOLAR PROTEIN SORTING-ASSOCIATED PROTEIN 18 HOMOLOG"/>
    <property type="match status" value="1"/>
</dbReference>
<keyword evidence="1" id="KW-0479">Metal-binding</keyword>
<dbReference type="InterPro" id="IPR007810">
    <property type="entry name" value="Pep3/Vps18_beta-prop"/>
</dbReference>
<proteinExistence type="predicted"/>
<organism evidence="8 9">
    <name type="scientific">Smittium mucronatum</name>
    <dbReference type="NCBI Taxonomy" id="133383"/>
    <lineage>
        <taxon>Eukaryota</taxon>
        <taxon>Fungi</taxon>
        <taxon>Fungi incertae sedis</taxon>
        <taxon>Zoopagomycota</taxon>
        <taxon>Kickxellomycotina</taxon>
        <taxon>Harpellomycetes</taxon>
        <taxon>Harpellales</taxon>
        <taxon>Legeriomycetaceae</taxon>
        <taxon>Smittium</taxon>
    </lineage>
</organism>
<keyword evidence="4" id="KW-0472">Membrane</keyword>
<dbReference type="GO" id="GO:0048284">
    <property type="term" value="P:organelle fusion"/>
    <property type="evidence" value="ECO:0007669"/>
    <property type="project" value="TreeGrafter"/>
</dbReference>
<protein>
    <submittedName>
        <fullName evidence="8">Vacuolar protein sorting-associated protein 18-like protein</fullName>
    </submittedName>
</protein>
<feature type="domain" description="Pep3/Vps18 RING C-terminal" evidence="7">
    <location>
        <begin position="852"/>
        <end position="924"/>
    </location>
</feature>
<dbReference type="OrthoDB" id="1845386at2759"/>
<evidence type="ECO:0000256" key="1">
    <source>
        <dbReference type="ARBA" id="ARBA00022723"/>
    </source>
</evidence>
<evidence type="ECO:0000313" key="9">
    <source>
        <dbReference type="Proteomes" id="UP000187455"/>
    </source>
</evidence>
<reference evidence="8 9" key="1">
    <citation type="journal article" date="2016" name="Mol. Biol. Evol.">
        <title>Genome-Wide Survey of Gut Fungi (Harpellales) Reveals the First Horizontally Transferred Ubiquitin Gene from a Mosquito Host.</title>
        <authorList>
            <person name="Wang Y."/>
            <person name="White M.M."/>
            <person name="Kvist S."/>
            <person name="Moncalvo J.M."/>
        </authorList>
    </citation>
    <scope>NUCLEOTIDE SEQUENCE [LARGE SCALE GENOMIC DNA]</scope>
    <source>
        <strain evidence="8 9">ALG-7-W6</strain>
    </source>
</reference>
<dbReference type="Proteomes" id="UP000187455">
    <property type="component" value="Unassembled WGS sequence"/>
</dbReference>
<evidence type="ECO:0000256" key="4">
    <source>
        <dbReference type="ARBA" id="ARBA00023136"/>
    </source>
</evidence>
<feature type="domain" description="Pep3/Vps18 beta-propeller" evidence="6">
    <location>
        <begin position="1"/>
        <end position="342"/>
    </location>
</feature>
<evidence type="ECO:0000256" key="5">
    <source>
        <dbReference type="ARBA" id="ARBA00029433"/>
    </source>
</evidence>
<dbReference type="GO" id="GO:0030897">
    <property type="term" value="C:HOPS complex"/>
    <property type="evidence" value="ECO:0007669"/>
    <property type="project" value="TreeGrafter"/>
</dbReference>
<evidence type="ECO:0000256" key="2">
    <source>
        <dbReference type="ARBA" id="ARBA00022771"/>
    </source>
</evidence>
<dbReference type="PANTHER" id="PTHR23323">
    <property type="entry name" value="VACUOLAR PROTEIN SORTING-ASSOCIATED PROTEIN"/>
    <property type="match status" value="1"/>
</dbReference>
<dbReference type="SUPFAM" id="SSF57850">
    <property type="entry name" value="RING/U-box"/>
    <property type="match status" value="1"/>
</dbReference>
<dbReference type="GO" id="GO:0006904">
    <property type="term" value="P:vesicle docking involved in exocytosis"/>
    <property type="evidence" value="ECO:0007669"/>
    <property type="project" value="TreeGrafter"/>
</dbReference>
<dbReference type="Gene3D" id="3.30.40.10">
    <property type="entry name" value="Zinc/RING finger domain, C3HC4 (zinc finger)"/>
    <property type="match status" value="1"/>
</dbReference>
<keyword evidence="2" id="KW-0863">Zinc-finger</keyword>
<evidence type="ECO:0000259" key="6">
    <source>
        <dbReference type="Pfam" id="PF05131"/>
    </source>
</evidence>
<keyword evidence="9" id="KW-1185">Reference proteome</keyword>
<dbReference type="GO" id="GO:0008270">
    <property type="term" value="F:zinc ion binding"/>
    <property type="evidence" value="ECO:0007669"/>
    <property type="project" value="UniProtKB-KW"/>
</dbReference>
<sequence>MAVENDIVEILLKNSRIQRINLNEAHKIREILIPFKNPLLEDSCSIFMSPRANHVFVSMPSGDNYYHFHNWTSAACLSQLKGKIVTSIWWNKTGYEDFDDLNSGPILLGTNNGEIIEIELNGSDKSGKRTLKYSTLVYQAPVPEKISSLNVLSFPGRQNQMLVFITTPTRLYQIIGALRTGKDRGTSPKTLSIFLSFFSKFGSSPNYLEMGQDTGSGDFCLFSKYLEYSLDSSPNSFAWLTSNGVYFGGLSYGSQQAGDSVIESANLIPYSDNLHDVASHVLLTEFHILILIDNHIKAISRLNGEVVFDQIINSVEPATQILVDSTKKTFWIASPSSIIEILISDETINVWKIYLEKMKFESALKYCQTEFQKTIVYRAQADFYFETNRYLLSASCYAKSKAPVEEIALKFINKNDINSLKTFITTKLLPLTRKDSAQITLLATWVIEIYLVMLGSFDEKILVGTLKDGSLNNTALDATMELKLSTEEFHSFLDSYKSYLDPKTVLDLISSHGRNESKNFYAFLLKDYSYIIEEYMFRSEYNEALKVLEKYGEPADFHKHSSQLIKYVPRKLVDILIRQKDVDPRKLIPAFIEYEKIFTQSIVSGPNDAETKSTKHTNQAVRYLDFVIYQMGNRDKSVHHYYFNLFAKSKQPSEAGLQKYLEHFQKDTVCDFDYLLAECLEYHRITSATFIYSILGYYEDAVDLSLLSGDVELAIMQTAKLRNDSNEMNSSGSGLPDDITRDIMSSNESVNEREKRLWMKIATYVINTLQDYNLALSLTKRTNILEVKDLINLQPEFTNIDLVRESLVSSLQEQEQEIKSLYMDMNESMANAEVVSKEIMSLNSRFALVAENEMCMICCQPAVTKPIYVFPCQHIFHCDCLTRKVLIGSIRINVKKIKGLQSQLVSIGKQRREMKLANIGGLLTDNNKKRGQVLTHKTKQQEMDDLNKEKELISNEIKVRKELDGLVARECILCGESNVKSIAVPLIDIDKDYDSIMSWAL</sequence>
<dbReference type="Pfam" id="PF26148">
    <property type="entry name" value="VPS18_RING_C"/>
    <property type="match status" value="1"/>
</dbReference>
<dbReference type="STRING" id="133383.A0A1R0H5B0"/>
<dbReference type="GO" id="GO:0007033">
    <property type="term" value="P:vacuole organization"/>
    <property type="evidence" value="ECO:0007669"/>
    <property type="project" value="TreeGrafter"/>
</dbReference>
<dbReference type="InterPro" id="IPR013083">
    <property type="entry name" value="Znf_RING/FYVE/PHD"/>
</dbReference>
<dbReference type="Pfam" id="PF05131">
    <property type="entry name" value="Pep3_Vps18"/>
    <property type="match status" value="1"/>
</dbReference>
<evidence type="ECO:0000313" key="8">
    <source>
        <dbReference type="EMBL" id="OLY84365.1"/>
    </source>
</evidence>
<keyword evidence="3" id="KW-0862">Zinc</keyword>
<dbReference type="InterPro" id="IPR058919">
    <property type="entry name" value="Pep3/Vps18_RING_C"/>
</dbReference>
<evidence type="ECO:0000259" key="7">
    <source>
        <dbReference type="Pfam" id="PF26148"/>
    </source>
</evidence>
<dbReference type="GO" id="GO:0005768">
    <property type="term" value="C:endosome"/>
    <property type="evidence" value="ECO:0007669"/>
    <property type="project" value="TreeGrafter"/>
</dbReference>
<name>A0A1R0H5B0_9FUNG</name>
<accession>A0A1R0H5B0</accession>